<name>A0A4U0T8R0_9ACTN</name>
<organism evidence="3 4">
    <name type="scientific">Actinacidiphila oryziradicis</name>
    <dbReference type="NCBI Taxonomy" id="2571141"/>
    <lineage>
        <taxon>Bacteria</taxon>
        <taxon>Bacillati</taxon>
        <taxon>Actinomycetota</taxon>
        <taxon>Actinomycetes</taxon>
        <taxon>Kitasatosporales</taxon>
        <taxon>Streptomycetaceae</taxon>
        <taxon>Actinacidiphila</taxon>
    </lineage>
</organism>
<evidence type="ECO:0000313" key="4">
    <source>
        <dbReference type="Proteomes" id="UP000305778"/>
    </source>
</evidence>
<dbReference type="RefSeq" id="WP_136723377.1">
    <property type="nucleotide sequence ID" value="NZ_SUMC01000008.1"/>
</dbReference>
<comment type="caution">
    <text evidence="3">The sequence shown here is derived from an EMBL/GenBank/DDBJ whole genome shotgun (WGS) entry which is preliminary data.</text>
</comment>
<gene>
    <name evidence="3" type="ORF">FCI23_11360</name>
</gene>
<dbReference type="EMBL" id="SUMC01000008">
    <property type="protein sequence ID" value="TKA11425.1"/>
    <property type="molecule type" value="Genomic_DNA"/>
</dbReference>
<dbReference type="GO" id="GO:0003677">
    <property type="term" value="F:DNA binding"/>
    <property type="evidence" value="ECO:0007669"/>
    <property type="project" value="UniProtKB-KW"/>
</dbReference>
<dbReference type="OrthoDB" id="3192968at2"/>
<dbReference type="Gene3D" id="1.10.357.10">
    <property type="entry name" value="Tetracycline Repressor, domain 2"/>
    <property type="match status" value="1"/>
</dbReference>
<dbReference type="Proteomes" id="UP000305778">
    <property type="component" value="Unassembled WGS sequence"/>
</dbReference>
<dbReference type="InterPro" id="IPR001647">
    <property type="entry name" value="HTH_TetR"/>
</dbReference>
<keyword evidence="4" id="KW-1185">Reference proteome</keyword>
<protein>
    <submittedName>
        <fullName evidence="3">Helix-turn-helix transcriptional regulator</fullName>
    </submittedName>
</protein>
<keyword evidence="1" id="KW-0238">DNA-binding</keyword>
<dbReference type="Pfam" id="PF00440">
    <property type="entry name" value="TetR_N"/>
    <property type="match status" value="1"/>
</dbReference>
<evidence type="ECO:0000259" key="2">
    <source>
        <dbReference type="Pfam" id="PF00440"/>
    </source>
</evidence>
<dbReference type="InterPro" id="IPR009057">
    <property type="entry name" value="Homeodomain-like_sf"/>
</dbReference>
<evidence type="ECO:0000313" key="3">
    <source>
        <dbReference type="EMBL" id="TKA11425.1"/>
    </source>
</evidence>
<proteinExistence type="predicted"/>
<reference evidence="3 4" key="1">
    <citation type="submission" date="2019-04" db="EMBL/GenBank/DDBJ databases">
        <title>Streptomyces oryziradicis sp. nov., a novel actinomycete isolated from rhizosphere soil of rice (Oryza sativa L.).</title>
        <authorList>
            <person name="Li C."/>
        </authorList>
    </citation>
    <scope>NUCLEOTIDE SEQUENCE [LARGE SCALE GENOMIC DNA]</scope>
    <source>
        <strain evidence="3 4">NEAU-C40</strain>
    </source>
</reference>
<dbReference type="SUPFAM" id="SSF46689">
    <property type="entry name" value="Homeodomain-like"/>
    <property type="match status" value="1"/>
</dbReference>
<dbReference type="AlphaFoldDB" id="A0A4U0T8R0"/>
<evidence type="ECO:0000256" key="1">
    <source>
        <dbReference type="ARBA" id="ARBA00023125"/>
    </source>
</evidence>
<sequence length="57" mass="6473">MPEVARAAGVGIGTVYRRFPTRQTLARYLRHVGQVLCGDRRRFVDLAFADPRPRTDS</sequence>
<feature type="domain" description="HTH tetR-type" evidence="2">
    <location>
        <begin position="1"/>
        <end position="27"/>
    </location>
</feature>
<accession>A0A4U0T8R0</accession>